<dbReference type="PANTHER" id="PTHR45815:SF3">
    <property type="entry name" value="PROTEIN DISULFIDE-ISOMERASE A6"/>
    <property type="match status" value="1"/>
</dbReference>
<organism evidence="4 5">
    <name type="scientific">Tetradesmus obliquus</name>
    <name type="common">Green alga</name>
    <name type="synonym">Acutodesmus obliquus</name>
    <dbReference type="NCBI Taxonomy" id="3088"/>
    <lineage>
        <taxon>Eukaryota</taxon>
        <taxon>Viridiplantae</taxon>
        <taxon>Chlorophyta</taxon>
        <taxon>core chlorophytes</taxon>
        <taxon>Chlorophyceae</taxon>
        <taxon>CS clade</taxon>
        <taxon>Sphaeropleales</taxon>
        <taxon>Scenedesmaceae</taxon>
        <taxon>Tetradesmus</taxon>
    </lineage>
</organism>
<evidence type="ECO:0000256" key="1">
    <source>
        <dbReference type="SAM" id="MobiDB-lite"/>
    </source>
</evidence>
<accession>A0ABY8U127</accession>
<feature type="domain" description="Thioredoxin" evidence="3">
    <location>
        <begin position="11"/>
        <end position="152"/>
    </location>
</feature>
<dbReference type="Pfam" id="PF00085">
    <property type="entry name" value="Thioredoxin"/>
    <property type="match status" value="1"/>
</dbReference>
<dbReference type="Proteomes" id="UP001244341">
    <property type="component" value="Chromosome 5b"/>
</dbReference>
<feature type="region of interest" description="Disordered" evidence="1">
    <location>
        <begin position="517"/>
        <end position="544"/>
    </location>
</feature>
<dbReference type="InterPro" id="IPR013766">
    <property type="entry name" value="Thioredoxin_domain"/>
</dbReference>
<feature type="signal peptide" evidence="2">
    <location>
        <begin position="1"/>
        <end position="22"/>
    </location>
</feature>
<evidence type="ECO:0000256" key="2">
    <source>
        <dbReference type="SAM" id="SignalP"/>
    </source>
</evidence>
<feature type="region of interest" description="Disordered" evidence="1">
    <location>
        <begin position="760"/>
        <end position="797"/>
    </location>
</feature>
<dbReference type="SUPFAM" id="SSF52833">
    <property type="entry name" value="Thioredoxin-like"/>
    <property type="match status" value="1"/>
</dbReference>
<keyword evidence="2" id="KW-0732">Signal</keyword>
<dbReference type="PROSITE" id="PS51352">
    <property type="entry name" value="THIOREDOXIN_2"/>
    <property type="match status" value="1"/>
</dbReference>
<evidence type="ECO:0000313" key="5">
    <source>
        <dbReference type="Proteomes" id="UP001244341"/>
    </source>
</evidence>
<feature type="chain" id="PRO_5045466312" description="Thioredoxin domain-containing protein" evidence="2">
    <location>
        <begin position="23"/>
        <end position="797"/>
    </location>
</feature>
<sequence length="797" mass="85099">MQRHASSLLLLLLLVAASSSTASDEPDKKPQEQKQQQQEHADVLGLTTDTFADVIERQPGPALVMFMIPDCQACHALMPDLQKVAANLKGIASVATVNCGNVHSVRTCRAFGVFKTGTKTNPYTGGAMKEFDKYAGAPGARALVSAVTDKLDDSQISHISSSSEHEAFLQQQPKLAKVLLFTDKNASTVLYKGLSWSYARRLGFGEVRSNEATAALLEQYGVAQMPTLLVVKADGSRDAYTGPLKAVPLRAFLDGHALKEPLPEAATAGPGGAGKGAAGPDGMMGEVVLHALDASNLTEIDSRHEMWLLAFYRAAEGATCSAELEKLSSLLREVQSIVQYGSVNAAAAAAAAEGNDASLLLQYGADVAALEADGCKLQLVLLPHGKGKAAKGNYARWSGGLDDFKALQDWILEQIPDFTIQLSNEVEADAFVKATADSLPPDAIRSAEDRRAPIGKVFLFTTKSSVPGMYKALAAQHFGKSRMLFGWATTAHEKGPALPLMQKMNVRKPPAMSVLLPLPPKPIGDPDSAEQQQQRPPQPGGAGEMAIQQYFGPLKFQKMAAWVQGMAMLTGMAYKRHAGATPAPEAHDLDIHTQAQLQAACYDKPSLCLMTLLDGSSGSTANKARDTIRKVATALAGQPLTWVAVDVSRQSSFRRAYGFESEQLPALVALSTKRMRFAQGAAPFGEASAKQLVTKVLAGSAVTLPLPALPQLVDGGEPDEEPALSAQEEFDLSEVMAEEVATVLSKEEKLQQAYKEIEAAEKAKKKAKTTTKKKSKKKKSSKKSKKKSAPSPAKDEL</sequence>
<dbReference type="PANTHER" id="PTHR45815">
    <property type="entry name" value="PROTEIN DISULFIDE-ISOMERASE A6"/>
    <property type="match status" value="1"/>
</dbReference>
<reference evidence="4 5" key="1">
    <citation type="submission" date="2023-05" db="EMBL/GenBank/DDBJ databases">
        <title>A 100% complete, gapless, phased diploid assembly of the Scenedesmus obliquus UTEX 3031 genome.</title>
        <authorList>
            <person name="Biondi T.C."/>
            <person name="Hanschen E.R."/>
            <person name="Kwon T."/>
            <person name="Eng W."/>
            <person name="Kruse C.P.S."/>
            <person name="Koehler S.I."/>
            <person name="Kunde Y."/>
            <person name="Gleasner C.D."/>
            <person name="You Mak K.T."/>
            <person name="Polle J."/>
            <person name="Hovde B.T."/>
            <person name="Starkenburg S.R."/>
        </authorList>
    </citation>
    <scope>NUCLEOTIDE SEQUENCE [LARGE SCALE GENOMIC DNA]</scope>
    <source>
        <strain evidence="4 5">DOE0152z</strain>
    </source>
</reference>
<evidence type="ECO:0000313" key="4">
    <source>
        <dbReference type="EMBL" id="WIA14177.1"/>
    </source>
</evidence>
<evidence type="ECO:0000259" key="3">
    <source>
        <dbReference type="PROSITE" id="PS51352"/>
    </source>
</evidence>
<protein>
    <recommendedName>
        <fullName evidence="3">Thioredoxin domain-containing protein</fullName>
    </recommendedName>
</protein>
<dbReference type="InterPro" id="IPR036249">
    <property type="entry name" value="Thioredoxin-like_sf"/>
</dbReference>
<proteinExistence type="predicted"/>
<dbReference type="Gene3D" id="3.40.30.10">
    <property type="entry name" value="Glutaredoxin"/>
    <property type="match status" value="3"/>
</dbReference>
<name>A0ABY8U127_TETOB</name>
<feature type="compositionally biased region" description="Basic residues" evidence="1">
    <location>
        <begin position="763"/>
        <end position="788"/>
    </location>
</feature>
<gene>
    <name evidence="4" type="ORF">OEZ85_002717</name>
</gene>
<keyword evidence="5" id="KW-1185">Reference proteome</keyword>
<dbReference type="EMBL" id="CP126212">
    <property type="protein sequence ID" value="WIA14177.1"/>
    <property type="molecule type" value="Genomic_DNA"/>
</dbReference>